<dbReference type="EMBL" id="BQKA01000055">
    <property type="protein sequence ID" value="GJM51421.1"/>
    <property type="molecule type" value="Genomic_DNA"/>
</dbReference>
<evidence type="ECO:0000313" key="6">
    <source>
        <dbReference type="Proteomes" id="UP001207736"/>
    </source>
</evidence>
<dbReference type="InterPro" id="IPR051317">
    <property type="entry name" value="Gfo/Idh/MocA_oxidoreduct"/>
</dbReference>
<feature type="domain" description="Gfo/Idh/MocA-like oxidoreductase N-terminal" evidence="3">
    <location>
        <begin position="6"/>
        <end position="89"/>
    </location>
</feature>
<dbReference type="GO" id="GO:0000166">
    <property type="term" value="F:nucleotide binding"/>
    <property type="evidence" value="ECO:0007669"/>
    <property type="project" value="InterPro"/>
</dbReference>
<dbReference type="SUPFAM" id="SSF51735">
    <property type="entry name" value="NAD(P)-binding Rossmann-fold domains"/>
    <property type="match status" value="1"/>
</dbReference>
<dbReference type="Pfam" id="PF01408">
    <property type="entry name" value="GFO_IDH_MocA"/>
    <property type="match status" value="1"/>
</dbReference>
<gene>
    <name evidence="4" type="ORF">RCZ15_23940</name>
    <name evidence="5" type="ORF">RCZ16_11850</name>
</gene>
<comment type="caution">
    <text evidence="4">The sequence shown here is derived from an EMBL/GenBank/DDBJ whole genome shotgun (WGS) entry which is preliminary data.</text>
</comment>
<organism evidence="4 6">
    <name type="scientific">Capnocytophaga catalasegens</name>
    <dbReference type="NCBI Taxonomy" id="1004260"/>
    <lineage>
        <taxon>Bacteria</taxon>
        <taxon>Pseudomonadati</taxon>
        <taxon>Bacteroidota</taxon>
        <taxon>Flavobacteriia</taxon>
        <taxon>Flavobacteriales</taxon>
        <taxon>Flavobacteriaceae</taxon>
        <taxon>Capnocytophaga</taxon>
    </lineage>
</organism>
<keyword evidence="7" id="KW-1185">Reference proteome</keyword>
<evidence type="ECO:0000313" key="7">
    <source>
        <dbReference type="Proteomes" id="UP001208692"/>
    </source>
</evidence>
<evidence type="ECO:0000256" key="1">
    <source>
        <dbReference type="ARBA" id="ARBA00010928"/>
    </source>
</evidence>
<protein>
    <recommendedName>
        <fullName evidence="3">Gfo/Idh/MocA-like oxidoreductase N-terminal domain-containing protein</fullName>
    </recommendedName>
</protein>
<evidence type="ECO:0000256" key="2">
    <source>
        <dbReference type="ARBA" id="ARBA00023002"/>
    </source>
</evidence>
<dbReference type="PANTHER" id="PTHR43708:SF5">
    <property type="entry name" value="CONSERVED EXPRESSED OXIDOREDUCTASE (EUROFUNG)-RELATED"/>
    <property type="match status" value="1"/>
</dbReference>
<dbReference type="Proteomes" id="UP001207736">
    <property type="component" value="Unassembled WGS sequence"/>
</dbReference>
<name>A0AAV5AZF4_9FLAO</name>
<evidence type="ECO:0000313" key="5">
    <source>
        <dbReference type="EMBL" id="GJM52868.1"/>
    </source>
</evidence>
<evidence type="ECO:0000259" key="3">
    <source>
        <dbReference type="Pfam" id="PF01408"/>
    </source>
</evidence>
<proteinExistence type="inferred from homology"/>
<accession>A0AAV5AZF4</accession>
<dbReference type="InterPro" id="IPR036291">
    <property type="entry name" value="NAD(P)-bd_dom_sf"/>
</dbReference>
<keyword evidence="2" id="KW-0560">Oxidoreductase</keyword>
<dbReference type="Gene3D" id="3.40.50.720">
    <property type="entry name" value="NAD(P)-binding Rossmann-like Domain"/>
    <property type="match status" value="1"/>
</dbReference>
<dbReference type="Proteomes" id="UP001208692">
    <property type="component" value="Unassembled WGS sequence"/>
</dbReference>
<sequence length="109" mass="12705">MNQILNVGLASFGMSGRVFHAPFIANHSFFKLYAIVERSNNYSREKYPQSKLYRSFDELLNDEAIDLIVVNTPVQTHYDFAKKALLHKKMYWLKNHLPQMATKPKNSIN</sequence>
<dbReference type="PANTHER" id="PTHR43708">
    <property type="entry name" value="CONSERVED EXPRESSED OXIDOREDUCTASE (EUROFUNG)"/>
    <property type="match status" value="1"/>
</dbReference>
<reference evidence="4 7" key="1">
    <citation type="submission" date="2021-11" db="EMBL/GenBank/DDBJ databases">
        <title>Draft genome sequence of Capnocytophaga sp. strain KC07075 isolated from cat oral cavity.</title>
        <authorList>
            <person name="Suzuki M."/>
            <person name="Imaoka K."/>
            <person name="Kimura M."/>
            <person name="Morikawa S."/>
            <person name="Maeda K."/>
        </authorList>
    </citation>
    <scope>NUCLEOTIDE SEQUENCE</scope>
    <source>
        <strain evidence="4">KC07075</strain>
        <strain evidence="5 7">KC07079</strain>
    </source>
</reference>
<dbReference type="AlphaFoldDB" id="A0AAV5AZF4"/>
<dbReference type="EMBL" id="BQKB01000020">
    <property type="protein sequence ID" value="GJM52868.1"/>
    <property type="molecule type" value="Genomic_DNA"/>
</dbReference>
<dbReference type="InterPro" id="IPR000683">
    <property type="entry name" value="Gfo/Idh/MocA-like_OxRdtase_N"/>
</dbReference>
<comment type="similarity">
    <text evidence="1">Belongs to the Gfo/Idh/MocA family.</text>
</comment>
<dbReference type="GO" id="GO:0016491">
    <property type="term" value="F:oxidoreductase activity"/>
    <property type="evidence" value="ECO:0007669"/>
    <property type="project" value="UniProtKB-KW"/>
</dbReference>
<evidence type="ECO:0000313" key="4">
    <source>
        <dbReference type="EMBL" id="GJM51421.1"/>
    </source>
</evidence>